<dbReference type="Proteomes" id="UP000595437">
    <property type="component" value="Chromosome 1"/>
</dbReference>
<gene>
    <name evidence="2" type="ORF">FKW44_000194</name>
</gene>
<sequence>MDLCSSARPIRPPLPRMSARWPGASATTPFTSTAFPVGSKLAKSAPWTTGTGNSKNTDIKASQLRTHPYLFTLLRPTDLHASHRGQIKKENY</sequence>
<feature type="region of interest" description="Disordered" evidence="1">
    <location>
        <begin position="42"/>
        <end position="61"/>
    </location>
</feature>
<dbReference type="EMBL" id="CP045890">
    <property type="protein sequence ID" value="QQP55752.1"/>
    <property type="molecule type" value="Genomic_DNA"/>
</dbReference>
<evidence type="ECO:0000256" key="1">
    <source>
        <dbReference type="SAM" id="MobiDB-lite"/>
    </source>
</evidence>
<dbReference type="AlphaFoldDB" id="A0A7T8KGY4"/>
<proteinExistence type="predicted"/>
<keyword evidence="3" id="KW-1185">Reference proteome</keyword>
<organism evidence="2 3">
    <name type="scientific">Caligus rogercresseyi</name>
    <name type="common">Sea louse</name>
    <dbReference type="NCBI Taxonomy" id="217165"/>
    <lineage>
        <taxon>Eukaryota</taxon>
        <taxon>Metazoa</taxon>
        <taxon>Ecdysozoa</taxon>
        <taxon>Arthropoda</taxon>
        <taxon>Crustacea</taxon>
        <taxon>Multicrustacea</taxon>
        <taxon>Hexanauplia</taxon>
        <taxon>Copepoda</taxon>
        <taxon>Siphonostomatoida</taxon>
        <taxon>Caligidae</taxon>
        <taxon>Caligus</taxon>
    </lineage>
</organism>
<accession>A0A7T8KGY4</accession>
<protein>
    <submittedName>
        <fullName evidence="2">RING-box protein 1A</fullName>
    </submittedName>
</protein>
<evidence type="ECO:0000313" key="3">
    <source>
        <dbReference type="Proteomes" id="UP000595437"/>
    </source>
</evidence>
<reference evidence="3" key="1">
    <citation type="submission" date="2021-01" db="EMBL/GenBank/DDBJ databases">
        <title>Caligus Genome Assembly.</title>
        <authorList>
            <person name="Gallardo-Escarate C."/>
        </authorList>
    </citation>
    <scope>NUCLEOTIDE SEQUENCE [LARGE SCALE GENOMIC DNA]</scope>
</reference>
<feature type="compositionally biased region" description="Polar residues" evidence="1">
    <location>
        <begin position="46"/>
        <end position="61"/>
    </location>
</feature>
<evidence type="ECO:0000313" key="2">
    <source>
        <dbReference type="EMBL" id="QQP55752.1"/>
    </source>
</evidence>
<name>A0A7T8KGY4_CALRO</name>
<feature type="region of interest" description="Disordered" evidence="1">
    <location>
        <begin position="1"/>
        <end position="25"/>
    </location>
</feature>